<feature type="coiled-coil region" evidence="2">
    <location>
        <begin position="837"/>
        <end position="895"/>
    </location>
</feature>
<dbReference type="Proteomes" id="UP000009131">
    <property type="component" value="Unassembled WGS sequence"/>
</dbReference>
<evidence type="ECO:0000256" key="2">
    <source>
        <dbReference type="SAM" id="Coils"/>
    </source>
</evidence>
<proteinExistence type="predicted"/>
<evidence type="ECO:0000256" key="4">
    <source>
        <dbReference type="SAM" id="SignalP"/>
    </source>
</evidence>
<dbReference type="PANTHER" id="PTHR47190:SF4">
    <property type="entry name" value="DEHYDROGENASE, PUTATIVE-RELATED"/>
    <property type="match status" value="1"/>
</dbReference>
<feature type="signal peptide" evidence="4">
    <location>
        <begin position="1"/>
        <end position="22"/>
    </location>
</feature>
<feature type="domain" description="Glucose-methanol-choline oxidoreductase N-terminal" evidence="5">
    <location>
        <begin position="50"/>
        <end position="329"/>
    </location>
</feature>
<reference evidence="7 8" key="1">
    <citation type="journal article" date="2011" name="J. Gen. Appl. Microbiol.">
        <title>Draft genome sequencing of the enigmatic basidiomycete Mixia osmundae.</title>
        <authorList>
            <person name="Nishida H."/>
            <person name="Nagatsuka Y."/>
            <person name="Sugiyama J."/>
        </authorList>
    </citation>
    <scope>NUCLEOTIDE SEQUENCE [LARGE SCALE GENOMIC DNA]</scope>
    <source>
        <strain evidence="8">CBS 9802 / IAM 14324 / JCM 22182 / KY 12970</strain>
    </source>
</reference>
<evidence type="ECO:0000259" key="5">
    <source>
        <dbReference type="Pfam" id="PF00732"/>
    </source>
</evidence>
<dbReference type="Gene3D" id="3.50.50.60">
    <property type="entry name" value="FAD/NAD(P)-binding domain"/>
    <property type="match status" value="1"/>
</dbReference>
<dbReference type="InterPro" id="IPR007867">
    <property type="entry name" value="GMC_OxRtase_C"/>
</dbReference>
<dbReference type="EMBL" id="BABT02000110">
    <property type="protein sequence ID" value="GAA96987.1"/>
    <property type="molecule type" value="Genomic_DNA"/>
</dbReference>
<feature type="domain" description="Glucose-methanol-choline oxidoreductase C-terminal" evidence="6">
    <location>
        <begin position="440"/>
        <end position="547"/>
    </location>
</feature>
<dbReference type="GO" id="GO:0016614">
    <property type="term" value="F:oxidoreductase activity, acting on CH-OH group of donors"/>
    <property type="evidence" value="ECO:0007669"/>
    <property type="project" value="InterPro"/>
</dbReference>
<keyword evidence="8" id="KW-1185">Reference proteome</keyword>
<dbReference type="PANTHER" id="PTHR47190">
    <property type="entry name" value="DEHYDROGENASE, PUTATIVE-RELATED"/>
    <property type="match status" value="1"/>
</dbReference>
<dbReference type="eggNOG" id="KOG1238">
    <property type="taxonomic scope" value="Eukaryota"/>
</dbReference>
<comment type="caution">
    <text evidence="7">The sequence shown here is derived from an EMBL/GenBank/DDBJ whole genome shotgun (WGS) entry which is preliminary data.</text>
</comment>
<accession>G7E2C7</accession>
<dbReference type="InterPro" id="IPR053208">
    <property type="entry name" value="GMC_Oxidoreductase_CD"/>
</dbReference>
<dbReference type="OrthoDB" id="413885at2759"/>
<dbReference type="Pfam" id="PF05557">
    <property type="entry name" value="MAD"/>
    <property type="match status" value="1"/>
</dbReference>
<feature type="compositionally biased region" description="Polar residues" evidence="3">
    <location>
        <begin position="820"/>
        <end position="829"/>
    </location>
</feature>
<evidence type="ECO:0000313" key="7">
    <source>
        <dbReference type="EMBL" id="GAA96987.1"/>
    </source>
</evidence>
<dbReference type="STRING" id="764103.G7E2C7"/>
<dbReference type="GO" id="GO:0007094">
    <property type="term" value="P:mitotic spindle assembly checkpoint signaling"/>
    <property type="evidence" value="ECO:0007669"/>
    <property type="project" value="InterPro"/>
</dbReference>
<evidence type="ECO:0000256" key="1">
    <source>
        <dbReference type="ARBA" id="ARBA00001974"/>
    </source>
</evidence>
<dbReference type="SUPFAM" id="SSF51905">
    <property type="entry name" value="FAD/NAD(P)-binding domain"/>
    <property type="match status" value="1"/>
</dbReference>
<evidence type="ECO:0000313" key="8">
    <source>
        <dbReference type="Proteomes" id="UP000009131"/>
    </source>
</evidence>
<feature type="region of interest" description="Disordered" evidence="3">
    <location>
        <begin position="800"/>
        <end position="829"/>
    </location>
</feature>
<feature type="region of interest" description="Disordered" evidence="3">
    <location>
        <begin position="562"/>
        <end position="644"/>
    </location>
</feature>
<dbReference type="Gene3D" id="3.30.457.60">
    <property type="match status" value="1"/>
</dbReference>
<feature type="compositionally biased region" description="Basic and acidic residues" evidence="3">
    <location>
        <begin position="803"/>
        <end position="819"/>
    </location>
</feature>
<organism evidence="7 8">
    <name type="scientific">Mixia osmundae (strain CBS 9802 / IAM 14324 / JCM 22182 / KY 12970)</name>
    <dbReference type="NCBI Taxonomy" id="764103"/>
    <lineage>
        <taxon>Eukaryota</taxon>
        <taxon>Fungi</taxon>
        <taxon>Dikarya</taxon>
        <taxon>Basidiomycota</taxon>
        <taxon>Pucciniomycotina</taxon>
        <taxon>Mixiomycetes</taxon>
        <taxon>Mixiales</taxon>
        <taxon>Mixiaceae</taxon>
        <taxon>Mixia</taxon>
    </lineage>
</organism>
<dbReference type="GO" id="GO:0050660">
    <property type="term" value="F:flavin adenine dinucleotide binding"/>
    <property type="evidence" value="ECO:0007669"/>
    <property type="project" value="InterPro"/>
</dbReference>
<dbReference type="InParanoid" id="G7E2C7"/>
<evidence type="ECO:0000259" key="6">
    <source>
        <dbReference type="Pfam" id="PF05199"/>
    </source>
</evidence>
<dbReference type="SUPFAM" id="SSF54373">
    <property type="entry name" value="FAD-linked reductases, C-terminal domain"/>
    <property type="match status" value="1"/>
</dbReference>
<dbReference type="Pfam" id="PF00732">
    <property type="entry name" value="GMC_oxred_N"/>
    <property type="match status" value="1"/>
</dbReference>
<evidence type="ECO:0000256" key="3">
    <source>
        <dbReference type="SAM" id="MobiDB-lite"/>
    </source>
</evidence>
<feature type="chain" id="PRO_5003492644" evidence="4">
    <location>
        <begin position="23"/>
        <end position="1311"/>
    </location>
</feature>
<protein>
    <submittedName>
        <fullName evidence="7">Uncharacterized protein</fullName>
    </submittedName>
</protein>
<keyword evidence="2" id="KW-0175">Coiled coil</keyword>
<dbReference type="InterPro" id="IPR008672">
    <property type="entry name" value="Mad1"/>
</dbReference>
<name>G7E2C7_MIXOS</name>
<dbReference type="Pfam" id="PF05199">
    <property type="entry name" value="GMC_oxred_C"/>
    <property type="match status" value="1"/>
</dbReference>
<dbReference type="InterPro" id="IPR000172">
    <property type="entry name" value="GMC_OxRdtase_N"/>
</dbReference>
<dbReference type="HOGENOM" id="CLU_260685_0_0_1"/>
<reference evidence="7 8" key="2">
    <citation type="journal article" date="2012" name="Open Biol.">
        <title>Characteristics of nucleosomes and linker DNA regions on the genome of the basidiomycete Mixia osmundae revealed by mono- and dinucleosome mapping.</title>
        <authorList>
            <person name="Nishida H."/>
            <person name="Kondo S."/>
            <person name="Matsumoto T."/>
            <person name="Suzuki Y."/>
            <person name="Yoshikawa H."/>
            <person name="Taylor T.D."/>
            <person name="Sugiyama J."/>
        </authorList>
    </citation>
    <scope>NUCLEOTIDE SEQUENCE [LARGE SCALE GENOMIC DNA]</scope>
    <source>
        <strain evidence="8">CBS 9802 / IAM 14324 / JCM 22182 / KY 12970</strain>
    </source>
</reference>
<gene>
    <name evidence="7" type="primary">Mo03661</name>
    <name evidence="7" type="ORF">E5Q_03661</name>
</gene>
<keyword evidence="4" id="KW-0732">Signal</keyword>
<feature type="compositionally biased region" description="Polar residues" evidence="3">
    <location>
        <begin position="565"/>
        <end position="585"/>
    </location>
</feature>
<dbReference type="Gene3D" id="3.30.410.10">
    <property type="entry name" value="Cholesterol Oxidase, domain 2"/>
    <property type="match status" value="1"/>
</dbReference>
<dbReference type="eggNOG" id="KOG4593">
    <property type="taxonomic scope" value="Eukaryota"/>
</dbReference>
<sequence length="1311" mass="143306">MRLISSLSQVVLVFELTITVAGRHHFRDDRHAKMRFARDGDASGTSQSYDTIVIGAGVGGIVTATKLVEAGEKVLLLERGGPSTFATGGRDQPSWLAGSDMTIFDLIGFKYALRRTQGLWDTQVNATVPSILGGGGAVNAQQHWWPLQSYWDKFTGWSASEMAGHVAAASKRIPTTIHNSPDGKFWGTVGIHEAGQALARTLGWRELDFSANTQDKDGVFGRNCFSVREGERGGVLTGYLPDALKSPNFKMMLDTEVVEVIRQGLNVTGVRTKTETFVANKVVLSAGVFNTVRHLFLLGIGPDAQVAASGSKVHKADWINLPVGEGVHDNAAPISFRFNHTGVISFDYSDPLNVLSKTSPAAQRALKHTGELTWHGTPSVGFWSVKASDGGPPIYLQTALLADQAGHPGSFGLTCWLAQGLRSRGVIGIEPSGYMKLIKSPWTSDEKGVDLQAAVDGCLELLNAAKKTEGFVPDAASAAITDAASMRAAILAGTDKGNTHWGGGANLGSVVDNSCRVKGMSNLYVSDASVRNEVNIGNSQAPVIVVAEKCASEIIKAHSALATRPGTSTKRSSQAAGLESSNGPAGSSLYKRTMAMPTSSHSAVQASDGVQGSTQRRLQSLTSGTASNPSRFLTGTSTVATRPAQPDRLAAQLAQDKAERITAAQLASLQRTISQAEAQIRSLEADVKQKDHKIVSLDSALTVLREKESEREEAEVEESNALASLQESAEQLARERNEWRAQYDAAIAELSGMEARLKQAMHDASQNALQIAHAQKQTSNALAQVSALKQETLRLQTELHAASQERDSLQSSVGKRETQQSDAEQQQRVQDLLQKEIKSQLDRNLSLENDNVKLQKQLAALCESQENTQILREEIRSLESQLKATDALRQQLTAREQDCLELQRERAEWAAYLDEDDTNALKTPRSVTKALASSRIEHAHAIDTLGNVQAELAVKTALIAELEDLVGELECEQVVSSDRYAQAEQHVRHLETSRVTDSREIQLLREQLQTYSSEQANFDAENKYDAQKDKCISELESIIDEQKARIRQLEKEQQLKQQAHMVETPRKTRARLDELLSEQIKKNAQLSTEAARLYSDNMLITKEIDSLQARFDALAAQASDKRIVPASDNATAALELLQRQKDKLLGQLIEYEKERQAETIVTEDGTVINRLVPREEIEQLQERFTNLQSEVEQKDKAKQRLSEAYAQRAMELREAIYAILGWSVKPLGEQQYRLTSAYAPQDHALVYGKSENAGYSLTQGGDTLQGSPELASTMQFWLEQKQNLPGFMASLALTLYDASTNASRAQNIVVS</sequence>
<feature type="coiled-coil region" evidence="2">
    <location>
        <begin position="1127"/>
        <end position="1207"/>
    </location>
</feature>
<feature type="coiled-coil region" evidence="2">
    <location>
        <begin position="1032"/>
        <end position="1059"/>
    </location>
</feature>
<feature type="compositionally biased region" description="Polar residues" evidence="3">
    <location>
        <begin position="596"/>
        <end position="640"/>
    </location>
</feature>
<dbReference type="InterPro" id="IPR036188">
    <property type="entry name" value="FAD/NAD-bd_sf"/>
</dbReference>
<comment type="cofactor">
    <cofactor evidence="1">
        <name>FAD</name>
        <dbReference type="ChEBI" id="CHEBI:57692"/>
    </cofactor>
</comment>